<protein>
    <submittedName>
        <fullName evidence="4">Two-component system response regulator</fullName>
    </submittedName>
</protein>
<reference evidence="4" key="1">
    <citation type="journal article" date="2022" name="Arch. Microbiol.">
        <title>Pseudodesulfovibrio sediminis sp. nov., a mesophilic and neutrophilic sulfate-reducing bacterium isolated from sediment of a brackish lake.</title>
        <authorList>
            <person name="Takahashi A."/>
            <person name="Kojima H."/>
            <person name="Watanabe M."/>
            <person name="Fukui M."/>
        </authorList>
    </citation>
    <scope>NUCLEOTIDE SEQUENCE</scope>
    <source>
        <strain evidence="4">SF6</strain>
    </source>
</reference>
<dbReference type="Gene3D" id="3.40.50.2300">
    <property type="match status" value="1"/>
</dbReference>
<sequence length="135" mass="15237">MLKLGDNPKEDSMSQTTILVVDDEKHIRMLYREELEADGYIVATSDGEEDILEVVKRETPTIVILDIKLGVNRSGLDLLQEIRAKDEHIPVILSTAYDSFQHDMKSIAADYYVVKSVDLTELKDKVRMALNKAGT</sequence>
<evidence type="ECO:0000256" key="1">
    <source>
        <dbReference type="ARBA" id="ARBA00022553"/>
    </source>
</evidence>
<dbReference type="Proteomes" id="UP001053296">
    <property type="component" value="Chromosome"/>
</dbReference>
<dbReference type="EMBL" id="AP024485">
    <property type="protein sequence ID" value="BCS87922.1"/>
    <property type="molecule type" value="Genomic_DNA"/>
</dbReference>
<dbReference type="SUPFAM" id="SSF52172">
    <property type="entry name" value="CheY-like"/>
    <property type="match status" value="1"/>
</dbReference>
<gene>
    <name evidence="4" type="ORF">PSDVSF_11640</name>
</gene>
<proteinExistence type="predicted"/>
<dbReference type="PROSITE" id="PS50110">
    <property type="entry name" value="RESPONSE_REGULATORY"/>
    <property type="match status" value="1"/>
</dbReference>
<evidence type="ECO:0000313" key="5">
    <source>
        <dbReference type="Proteomes" id="UP001053296"/>
    </source>
</evidence>
<keyword evidence="5" id="KW-1185">Reference proteome</keyword>
<dbReference type="SMART" id="SM00448">
    <property type="entry name" value="REC"/>
    <property type="match status" value="1"/>
</dbReference>
<feature type="domain" description="Response regulatory" evidence="3">
    <location>
        <begin position="17"/>
        <end position="130"/>
    </location>
</feature>
<organism evidence="4 5">
    <name type="scientific">Pseudodesulfovibrio sediminis</name>
    <dbReference type="NCBI Taxonomy" id="2810563"/>
    <lineage>
        <taxon>Bacteria</taxon>
        <taxon>Pseudomonadati</taxon>
        <taxon>Thermodesulfobacteriota</taxon>
        <taxon>Desulfovibrionia</taxon>
        <taxon>Desulfovibrionales</taxon>
        <taxon>Desulfovibrionaceae</taxon>
    </lineage>
</organism>
<dbReference type="Pfam" id="PF00072">
    <property type="entry name" value="Response_reg"/>
    <property type="match status" value="1"/>
</dbReference>
<name>A0ABN6ER61_9BACT</name>
<evidence type="ECO:0000313" key="4">
    <source>
        <dbReference type="EMBL" id="BCS87922.1"/>
    </source>
</evidence>
<feature type="modified residue" description="4-aspartylphosphate" evidence="2">
    <location>
        <position position="66"/>
    </location>
</feature>
<dbReference type="InterPro" id="IPR001789">
    <property type="entry name" value="Sig_transdc_resp-reg_receiver"/>
</dbReference>
<accession>A0ABN6ER61</accession>
<dbReference type="InterPro" id="IPR050595">
    <property type="entry name" value="Bact_response_regulator"/>
</dbReference>
<keyword evidence="1 2" id="KW-0597">Phosphoprotein</keyword>
<evidence type="ECO:0000256" key="2">
    <source>
        <dbReference type="PROSITE-ProRule" id="PRU00169"/>
    </source>
</evidence>
<dbReference type="InterPro" id="IPR011006">
    <property type="entry name" value="CheY-like_superfamily"/>
</dbReference>
<evidence type="ECO:0000259" key="3">
    <source>
        <dbReference type="PROSITE" id="PS50110"/>
    </source>
</evidence>
<dbReference type="PANTHER" id="PTHR44591:SF18">
    <property type="entry name" value="REGULATORY PROTEIN"/>
    <property type="match status" value="1"/>
</dbReference>
<dbReference type="PANTHER" id="PTHR44591">
    <property type="entry name" value="STRESS RESPONSE REGULATOR PROTEIN 1"/>
    <property type="match status" value="1"/>
</dbReference>